<dbReference type="InterPro" id="IPR016024">
    <property type="entry name" value="ARM-type_fold"/>
</dbReference>
<gene>
    <name evidence="2" type="ORF">EZH24_03090</name>
</gene>
<evidence type="ECO:0000313" key="2">
    <source>
        <dbReference type="EMBL" id="TKZ35863.1"/>
    </source>
</evidence>
<evidence type="ECO:0000313" key="3">
    <source>
        <dbReference type="Proteomes" id="UP000310168"/>
    </source>
</evidence>
<feature type="signal peptide" evidence="1">
    <location>
        <begin position="1"/>
        <end position="21"/>
    </location>
</feature>
<accession>A0ABY2TTD3</accession>
<feature type="chain" id="PRO_5046878953" evidence="1">
    <location>
        <begin position="22"/>
        <end position="223"/>
    </location>
</feature>
<sequence>MLKKIFILIFIFVLSTVSVFAQDEESEESANKPREALMKDFVDALASQDESLLLSAIEMGSPEVKALCFQALGESGASSDLLIQAINRYVGYGLSSTYPSNSDSEVRYQALKAAKSSASESSVQAISSMLYAERETFNIIAAIQALGEIGDAKAVPSLLFQLRLGRTQGIVYEAAVALGKIGDYSALSDLVYLAQDDRYFLAVRQAAIDAIRNINPPSDSSEE</sequence>
<dbReference type="Proteomes" id="UP000310168">
    <property type="component" value="Unassembled WGS sequence"/>
</dbReference>
<keyword evidence="3" id="KW-1185">Reference proteome</keyword>
<protein>
    <submittedName>
        <fullName evidence="2">HEAT repeat domain-containing protein</fullName>
    </submittedName>
</protein>
<dbReference type="RefSeq" id="WP_137997667.1">
    <property type="nucleotide sequence ID" value="NZ_SJDU01000046.1"/>
</dbReference>
<dbReference type="Gene3D" id="1.25.10.10">
    <property type="entry name" value="Leucine-rich Repeat Variant"/>
    <property type="match status" value="1"/>
</dbReference>
<evidence type="ECO:0000256" key="1">
    <source>
        <dbReference type="SAM" id="SignalP"/>
    </source>
</evidence>
<comment type="caution">
    <text evidence="2">The sequence shown here is derived from an EMBL/GenBank/DDBJ whole genome shotgun (WGS) entry which is preliminary data.</text>
</comment>
<dbReference type="SUPFAM" id="SSF48371">
    <property type="entry name" value="ARM repeat"/>
    <property type="match status" value="1"/>
</dbReference>
<dbReference type="InterPro" id="IPR004155">
    <property type="entry name" value="PBS_lyase_HEAT"/>
</dbReference>
<reference evidence="2 3" key="1">
    <citation type="journal article" date="2019" name="Anaerobe">
        <title>Brachyspira catarrhinii sp. nov., an anaerobic intestinal spirochaete isolated from vervet monkeys may have been misidentified as Brachyspira aalborgi in previous studies.</title>
        <authorList>
            <person name="Phillips N.D."/>
            <person name="La T."/>
            <person name="Hampson D.J."/>
        </authorList>
    </citation>
    <scope>NUCLEOTIDE SEQUENCE [LARGE SCALE GENOMIC DNA]</scope>
    <source>
        <strain evidence="2 3">Z12</strain>
    </source>
</reference>
<keyword evidence="1" id="KW-0732">Signal</keyword>
<organism evidence="2 3">
    <name type="scientific">Brachyspira catarrhinii</name>
    <dbReference type="NCBI Taxonomy" id="2528966"/>
    <lineage>
        <taxon>Bacteria</taxon>
        <taxon>Pseudomonadati</taxon>
        <taxon>Spirochaetota</taxon>
        <taxon>Spirochaetia</taxon>
        <taxon>Brachyspirales</taxon>
        <taxon>Brachyspiraceae</taxon>
        <taxon>Brachyspira</taxon>
    </lineage>
</organism>
<dbReference type="Pfam" id="PF03130">
    <property type="entry name" value="HEAT_PBS"/>
    <property type="match status" value="1"/>
</dbReference>
<name>A0ABY2TTD3_9SPIR</name>
<dbReference type="InterPro" id="IPR011989">
    <property type="entry name" value="ARM-like"/>
</dbReference>
<dbReference type="EMBL" id="SJDU01000046">
    <property type="protein sequence ID" value="TKZ35863.1"/>
    <property type="molecule type" value="Genomic_DNA"/>
</dbReference>
<proteinExistence type="predicted"/>